<gene>
    <name evidence="7" type="ORF">F4560_006785</name>
</gene>
<dbReference type="AlphaFoldDB" id="A0A7W9HR84"/>
<dbReference type="EMBL" id="JACHMO010000001">
    <property type="protein sequence ID" value="MBB5807017.1"/>
    <property type="molecule type" value="Genomic_DNA"/>
</dbReference>
<dbReference type="InterPro" id="IPR001509">
    <property type="entry name" value="Epimerase_deHydtase"/>
</dbReference>
<evidence type="ECO:0000256" key="4">
    <source>
        <dbReference type="ARBA" id="ARBA00031367"/>
    </source>
</evidence>
<evidence type="ECO:0000256" key="2">
    <source>
        <dbReference type="ARBA" id="ARBA00007637"/>
    </source>
</evidence>
<evidence type="ECO:0000256" key="5">
    <source>
        <dbReference type="ARBA" id="ARBA00033067"/>
    </source>
</evidence>
<dbReference type="PANTHER" id="PTHR43725">
    <property type="entry name" value="UDP-GLUCOSE 4-EPIMERASE"/>
    <property type="match status" value="1"/>
</dbReference>
<proteinExistence type="inferred from homology"/>
<evidence type="ECO:0000256" key="1">
    <source>
        <dbReference type="ARBA" id="ARBA00004947"/>
    </source>
</evidence>
<dbReference type="InterPro" id="IPR036291">
    <property type="entry name" value="NAD(P)-bd_dom_sf"/>
</dbReference>
<keyword evidence="8" id="KW-1185">Reference proteome</keyword>
<evidence type="ECO:0000256" key="3">
    <source>
        <dbReference type="ARBA" id="ARBA00018569"/>
    </source>
</evidence>
<dbReference type="RefSeq" id="WP_184926987.1">
    <property type="nucleotide sequence ID" value="NZ_JACHMO010000001.1"/>
</dbReference>
<feature type="domain" description="NAD-dependent epimerase/dehydratase" evidence="6">
    <location>
        <begin position="3"/>
        <end position="229"/>
    </location>
</feature>
<dbReference type="GO" id="GO:0016853">
    <property type="term" value="F:isomerase activity"/>
    <property type="evidence" value="ECO:0007669"/>
    <property type="project" value="UniProtKB-KW"/>
</dbReference>
<dbReference type="PANTHER" id="PTHR43725:SF53">
    <property type="entry name" value="UDP-ARABINOSE 4-EPIMERASE 1"/>
    <property type="match status" value="1"/>
</dbReference>
<dbReference type="Proteomes" id="UP000552097">
    <property type="component" value="Unassembled WGS sequence"/>
</dbReference>
<reference evidence="7 8" key="1">
    <citation type="submission" date="2020-08" db="EMBL/GenBank/DDBJ databases">
        <title>Sequencing the genomes of 1000 actinobacteria strains.</title>
        <authorList>
            <person name="Klenk H.-P."/>
        </authorList>
    </citation>
    <scope>NUCLEOTIDE SEQUENCE [LARGE SCALE GENOMIC DNA]</scope>
    <source>
        <strain evidence="7 8">DSM 45486</strain>
    </source>
</reference>
<dbReference type="SUPFAM" id="SSF51735">
    <property type="entry name" value="NAD(P)-binding Rossmann-fold domains"/>
    <property type="match status" value="1"/>
</dbReference>
<name>A0A7W9HR84_9PSEU</name>
<evidence type="ECO:0000313" key="8">
    <source>
        <dbReference type="Proteomes" id="UP000552097"/>
    </source>
</evidence>
<organism evidence="7 8">
    <name type="scientific">Saccharothrix ecbatanensis</name>
    <dbReference type="NCBI Taxonomy" id="1105145"/>
    <lineage>
        <taxon>Bacteria</taxon>
        <taxon>Bacillati</taxon>
        <taxon>Actinomycetota</taxon>
        <taxon>Actinomycetes</taxon>
        <taxon>Pseudonocardiales</taxon>
        <taxon>Pseudonocardiaceae</taxon>
        <taxon>Saccharothrix</taxon>
    </lineage>
</organism>
<dbReference type="Gene3D" id="3.40.50.720">
    <property type="entry name" value="NAD(P)-binding Rossmann-like Domain"/>
    <property type="match status" value="1"/>
</dbReference>
<comment type="caution">
    <text evidence="7">The sequence shown here is derived from an EMBL/GenBank/DDBJ whole genome shotgun (WGS) entry which is preliminary data.</text>
</comment>
<keyword evidence="7" id="KW-0413">Isomerase</keyword>
<dbReference type="Pfam" id="PF01370">
    <property type="entry name" value="Epimerase"/>
    <property type="match status" value="1"/>
</dbReference>
<evidence type="ECO:0000313" key="7">
    <source>
        <dbReference type="EMBL" id="MBB5807017.1"/>
    </source>
</evidence>
<comment type="pathway">
    <text evidence="1">Carbohydrate metabolism; galactose metabolism.</text>
</comment>
<protein>
    <recommendedName>
        <fullName evidence="3">UDP-glucose 4-epimerase</fullName>
    </recommendedName>
    <alternativeName>
        <fullName evidence="5">Galactowaldenase</fullName>
    </alternativeName>
    <alternativeName>
        <fullName evidence="4">UDP-galactose 4-epimerase</fullName>
    </alternativeName>
</protein>
<comment type="similarity">
    <text evidence="2">Belongs to the NAD(P)-dependent epimerase/dehydratase family.</text>
</comment>
<accession>A0A7W9HR84</accession>
<sequence>MRVLVTGATGYIGRVVMAELKAAGHTSIPFTGDVRSRDGVGDFGDVDAVVHLAAVARVRESFEDPVRYYDVNVGGTVNLLRSLNLLRSPNLLRPPNLLRSPPPRFVLASTAGVYGTAGVPVIGEDCPRAPANPYAASKAAAEDVLAWAAATGRVGAVALRLFNVAGGGDRDDTRVITKACGVAAGRAASMEVFGDGSAVRDFVHVRDVARAFVTAVERCGEGYAALNVGATPASVAEVLAAVERVTGRPVPVVRRPAHPGEVREQRADTTRLRALGWRPESSDLDSLVRDQWAAETRNLSTGSEQLR</sequence>
<evidence type="ECO:0000259" key="6">
    <source>
        <dbReference type="Pfam" id="PF01370"/>
    </source>
</evidence>